<evidence type="ECO:0000313" key="2">
    <source>
        <dbReference type="EMBL" id="KAL3533263.1"/>
    </source>
</evidence>
<name>A0ABD3AQ10_9GENT</name>
<feature type="compositionally biased region" description="Polar residues" evidence="1">
    <location>
        <begin position="1"/>
        <end position="14"/>
    </location>
</feature>
<organism evidence="2 3">
    <name type="scientific">Cinchona calisaya</name>
    <dbReference type="NCBI Taxonomy" id="153742"/>
    <lineage>
        <taxon>Eukaryota</taxon>
        <taxon>Viridiplantae</taxon>
        <taxon>Streptophyta</taxon>
        <taxon>Embryophyta</taxon>
        <taxon>Tracheophyta</taxon>
        <taxon>Spermatophyta</taxon>
        <taxon>Magnoliopsida</taxon>
        <taxon>eudicotyledons</taxon>
        <taxon>Gunneridae</taxon>
        <taxon>Pentapetalae</taxon>
        <taxon>asterids</taxon>
        <taxon>lamiids</taxon>
        <taxon>Gentianales</taxon>
        <taxon>Rubiaceae</taxon>
        <taxon>Cinchonoideae</taxon>
        <taxon>Cinchoneae</taxon>
        <taxon>Cinchona</taxon>
    </lineage>
</organism>
<proteinExistence type="predicted"/>
<sequence>MSSNFGNFSASTGYSGKGKGKVTTSFYIFVASFEHTVSGSEQILISSIQLRKASQTLLSWTEETASATLSSLLELFPSIVDIPPILIPLDMLRLRNSYAISNSIEI</sequence>
<protein>
    <submittedName>
        <fullName evidence="2">Uncharacterized protein</fullName>
    </submittedName>
</protein>
<dbReference type="Proteomes" id="UP001630127">
    <property type="component" value="Unassembled WGS sequence"/>
</dbReference>
<gene>
    <name evidence="2" type="ORF">ACH5RR_006784</name>
</gene>
<feature type="region of interest" description="Disordered" evidence="1">
    <location>
        <begin position="1"/>
        <end position="20"/>
    </location>
</feature>
<accession>A0ABD3AQ10</accession>
<keyword evidence="3" id="KW-1185">Reference proteome</keyword>
<dbReference type="EMBL" id="JBJUIK010000003">
    <property type="protein sequence ID" value="KAL3533263.1"/>
    <property type="molecule type" value="Genomic_DNA"/>
</dbReference>
<reference evidence="2 3" key="1">
    <citation type="submission" date="2024-11" db="EMBL/GenBank/DDBJ databases">
        <title>A near-complete genome assembly of Cinchona calisaya.</title>
        <authorList>
            <person name="Lian D.C."/>
            <person name="Zhao X.W."/>
            <person name="Wei L."/>
        </authorList>
    </citation>
    <scope>NUCLEOTIDE SEQUENCE [LARGE SCALE GENOMIC DNA]</scope>
    <source>
        <tissue evidence="2">Nenye</tissue>
    </source>
</reference>
<evidence type="ECO:0000313" key="3">
    <source>
        <dbReference type="Proteomes" id="UP001630127"/>
    </source>
</evidence>
<comment type="caution">
    <text evidence="2">The sequence shown here is derived from an EMBL/GenBank/DDBJ whole genome shotgun (WGS) entry which is preliminary data.</text>
</comment>
<evidence type="ECO:0000256" key="1">
    <source>
        <dbReference type="SAM" id="MobiDB-lite"/>
    </source>
</evidence>
<dbReference type="AlphaFoldDB" id="A0ABD3AQ10"/>